<feature type="chain" id="PRO_5044349193" description="Fimbrial protein" evidence="2">
    <location>
        <begin position="23"/>
        <end position="893"/>
    </location>
</feature>
<dbReference type="RefSeq" id="WP_072209190.1">
    <property type="nucleotide sequence ID" value="NZ_LDSI01000014.1"/>
</dbReference>
<keyword evidence="1 2" id="KW-0732">Signal</keyword>
<gene>
    <name evidence="6" type="ORF">RSA13_11240</name>
</gene>
<feature type="domain" description="Pilus assembly protein E-set like" evidence="4">
    <location>
        <begin position="279"/>
        <end position="343"/>
    </location>
</feature>
<dbReference type="Pfam" id="PF16967">
    <property type="entry name" value="TcfC"/>
    <property type="match status" value="1"/>
</dbReference>
<reference evidence="6 7" key="1">
    <citation type="journal article" date="2016" name="Front. Microbiol.">
        <title>Genomic Resource of Rice Seed Associated Bacteria.</title>
        <authorList>
            <person name="Midha S."/>
            <person name="Bansal K."/>
            <person name="Sharma S."/>
            <person name="Kumar N."/>
            <person name="Patil P.P."/>
            <person name="Chaudhry V."/>
            <person name="Patil P.B."/>
        </authorList>
    </citation>
    <scope>NUCLEOTIDE SEQUENCE [LARGE SCALE GENOMIC DNA]</scope>
    <source>
        <strain evidence="6 7">RSA13</strain>
    </source>
</reference>
<evidence type="ECO:0000259" key="3">
    <source>
        <dbReference type="Pfam" id="PF15976"/>
    </source>
</evidence>
<evidence type="ECO:0000313" key="6">
    <source>
        <dbReference type="EMBL" id="KTS97660.1"/>
    </source>
</evidence>
<evidence type="ECO:0000256" key="2">
    <source>
        <dbReference type="SAM" id="SignalP"/>
    </source>
</evidence>
<dbReference type="Pfam" id="PF15976">
    <property type="entry name" value="CooC_C"/>
    <property type="match status" value="1"/>
</dbReference>
<dbReference type="InterPro" id="IPR032636">
    <property type="entry name" value="Pilus_assem_E-set-like_dom"/>
</dbReference>
<sequence length="893" mass="99093">MFRVRKTLHCLLAGCVLVNYQAAATLKVPHGFESLAEGQKQRVSVDLYGEELGLYEASVSLETIKFSEPDIMISDVERKYGKNEELKKILSHGLSLPLKRNDALSCENFNKKLNCGYINPNLIAAIYDETSDEVHLFVPEKFIPEKKQEQIFFKNAPESHNGFIHQQNLSFVGDRDYQSVSFQGNGTLGIGKNSYANIDWNYNGQRYRTENNSDVIVNNAFVRHDLWRKIYLQGGQMDSRDIFSSVGGNINLSQLQIDKIVGVRVGSSLAWINHNKVSSGTPLAIFISGNSRVDAYRNDKLLESFYLNQGMHKLDTRNFPSGSYTVTLKIYENNQLVRSQDVPFSSIGFDVSNSFQWFLQAGKLLREQGTAVKDNRHVIVGGTRIPLTKSLSLTAGATLLNNVNYTEGALDWRHGFDTGPLDGTLTVRSSYLRGSDGSVGNTQQLSYNDGFSLSYYRSAMSSENCNAQSGNRYSGSGCFVSSNLMLGVPVYGWNATLGYTDSRNEGHYVYRAQLKKNDSEFGDGAPWETVYMTRSRSRAWQLGLNRSFNWNDFTIGTSLNAFIRRDSSYTNADKGGYISFSLSHTSDLSSSSLSANWNSSRYGERQFGYGASFSHNVGENESGASITGVNTDNINALIYKRIGGQYGKGSLNLSDSYDHRNKEHSLGISGSYSSSVAIDQYGFYWGRWGDGTQASAVTFGIKSEDEDKLTRVRVGVSSYDGTDISANSHALYTVPGYQQTTININESPEIVDGVSSQITKGSGSKKFFMMPGKIINNNVSVESRYTWLGRMVDTVNNPVDDAIPLNVISWNSLGKGGFSLESSHKIKTLYVMRNDEFFQCPVTVKSTHDVVNWIGDLTCEKVSFTKLPVAEKKQVELMTAGVRNKNGNLAALN</sequence>
<dbReference type="EMBL" id="LDSI01000014">
    <property type="protein sequence ID" value="KTS97660.1"/>
    <property type="molecule type" value="Genomic_DNA"/>
</dbReference>
<dbReference type="InterPro" id="IPR035224">
    <property type="entry name" value="Usher_TcfC"/>
</dbReference>
<accession>A0AB34VGU0</accession>
<evidence type="ECO:0000259" key="5">
    <source>
        <dbReference type="Pfam" id="PF17271"/>
    </source>
</evidence>
<organism evidence="6 7">
    <name type="scientific">Pantoea stewartii</name>
    <dbReference type="NCBI Taxonomy" id="66269"/>
    <lineage>
        <taxon>Bacteria</taxon>
        <taxon>Pseudomonadati</taxon>
        <taxon>Pseudomonadota</taxon>
        <taxon>Gammaproteobacteria</taxon>
        <taxon>Enterobacterales</taxon>
        <taxon>Erwiniaceae</taxon>
        <taxon>Pantoea</taxon>
    </lineage>
</organism>
<dbReference type="Pfam" id="PF17271">
    <property type="entry name" value="Usher_TcfC"/>
    <property type="match status" value="1"/>
</dbReference>
<dbReference type="AlphaFoldDB" id="A0AB34VGU0"/>
<dbReference type="Proteomes" id="UP000072520">
    <property type="component" value="Unassembled WGS sequence"/>
</dbReference>
<evidence type="ECO:0008006" key="8">
    <source>
        <dbReference type="Google" id="ProtNLM"/>
    </source>
</evidence>
<proteinExistence type="predicted"/>
<name>A0AB34VGU0_9GAMM</name>
<dbReference type="InterPro" id="IPR031917">
    <property type="entry name" value="Pilus_assem_C"/>
</dbReference>
<comment type="caution">
    <text evidence="6">The sequence shown here is derived from an EMBL/GenBank/DDBJ whole genome shotgun (WGS) entry which is preliminary data.</text>
</comment>
<feature type="domain" description="TcfC Usher-like barrel" evidence="5">
    <location>
        <begin position="353"/>
        <end position="748"/>
    </location>
</feature>
<feature type="signal peptide" evidence="2">
    <location>
        <begin position="1"/>
        <end position="22"/>
    </location>
</feature>
<protein>
    <recommendedName>
        <fullName evidence="8">Fimbrial protein</fullName>
    </recommendedName>
</protein>
<evidence type="ECO:0000313" key="7">
    <source>
        <dbReference type="Proteomes" id="UP000072520"/>
    </source>
</evidence>
<evidence type="ECO:0000256" key="1">
    <source>
        <dbReference type="ARBA" id="ARBA00022729"/>
    </source>
</evidence>
<feature type="domain" description="Pilus assembly protein C-terminal" evidence="3">
    <location>
        <begin position="770"/>
        <end position="860"/>
    </location>
</feature>
<evidence type="ECO:0000259" key="4">
    <source>
        <dbReference type="Pfam" id="PF16967"/>
    </source>
</evidence>